<dbReference type="InterPro" id="IPR023393">
    <property type="entry name" value="START-like_dom_sf"/>
</dbReference>
<dbReference type="Pfam" id="PF10604">
    <property type="entry name" value="Polyketide_cyc2"/>
    <property type="match status" value="1"/>
</dbReference>
<feature type="non-terminal residue" evidence="1">
    <location>
        <position position="165"/>
    </location>
</feature>
<dbReference type="InterPro" id="IPR019587">
    <property type="entry name" value="Polyketide_cyclase/dehydratase"/>
</dbReference>
<organism evidence="1">
    <name type="scientific">marine metagenome</name>
    <dbReference type="NCBI Taxonomy" id="408172"/>
    <lineage>
        <taxon>unclassified sequences</taxon>
        <taxon>metagenomes</taxon>
        <taxon>ecological metagenomes</taxon>
    </lineage>
</organism>
<dbReference type="AlphaFoldDB" id="A0A382VIG9"/>
<reference evidence="1" key="1">
    <citation type="submission" date="2018-05" db="EMBL/GenBank/DDBJ databases">
        <authorList>
            <person name="Lanie J.A."/>
            <person name="Ng W.-L."/>
            <person name="Kazmierczak K.M."/>
            <person name="Andrzejewski T.M."/>
            <person name="Davidsen T.M."/>
            <person name="Wayne K.J."/>
            <person name="Tettelin H."/>
            <person name="Glass J.I."/>
            <person name="Rusch D."/>
            <person name="Podicherti R."/>
            <person name="Tsui H.-C.T."/>
            <person name="Winkler M.E."/>
        </authorList>
    </citation>
    <scope>NUCLEOTIDE SEQUENCE</scope>
</reference>
<dbReference type="PANTHER" id="PTHR39332">
    <property type="entry name" value="BLL4707 PROTEIN"/>
    <property type="match status" value="1"/>
</dbReference>
<dbReference type="SUPFAM" id="SSF55961">
    <property type="entry name" value="Bet v1-like"/>
    <property type="match status" value="1"/>
</dbReference>
<dbReference type="PANTHER" id="PTHR39332:SF7">
    <property type="entry name" value="SRPBCC FAMILY PROTEIN"/>
    <property type="match status" value="1"/>
</dbReference>
<accession>A0A382VIG9</accession>
<dbReference type="CDD" id="cd07821">
    <property type="entry name" value="PYR_PYL_RCAR_like"/>
    <property type="match status" value="1"/>
</dbReference>
<dbReference type="Gene3D" id="3.30.530.20">
    <property type="match status" value="1"/>
</dbReference>
<sequence length="165" mass="18302">MNETLFSVLISLILIAFVAQSANAHGPSRQKVVEKIEISASPDKIWEIVKNFSDFSWNPMVKSASQEGSGVGSTRILKFDGDATITQALEKLVPEKKLISWRVKESVNEILAVNSYSAIIMVGSEENSKTTVTYKAAFYRGFMGNDPPEELNDANSKKKVIRFIK</sequence>
<proteinExistence type="predicted"/>
<evidence type="ECO:0008006" key="2">
    <source>
        <dbReference type="Google" id="ProtNLM"/>
    </source>
</evidence>
<name>A0A382VIG9_9ZZZZ</name>
<protein>
    <recommendedName>
        <fullName evidence="2">SRPBCC family protein</fullName>
    </recommendedName>
</protein>
<gene>
    <name evidence="1" type="ORF">METZ01_LOCUS399151</name>
</gene>
<dbReference type="EMBL" id="UINC01152223">
    <property type="protein sequence ID" value="SVD46297.1"/>
    <property type="molecule type" value="Genomic_DNA"/>
</dbReference>
<evidence type="ECO:0000313" key="1">
    <source>
        <dbReference type="EMBL" id="SVD46297.1"/>
    </source>
</evidence>